<dbReference type="Proteomes" id="UP000293638">
    <property type="component" value="Unassembled WGS sequence"/>
</dbReference>
<gene>
    <name evidence="2" type="ORF">EV189_1722</name>
</gene>
<dbReference type="EMBL" id="SGXD01000002">
    <property type="protein sequence ID" value="RZS89942.1"/>
    <property type="molecule type" value="Genomic_DNA"/>
</dbReference>
<keyword evidence="1" id="KW-0472">Membrane</keyword>
<keyword evidence="3" id="KW-1185">Reference proteome</keyword>
<keyword evidence="1" id="KW-1133">Transmembrane helix</keyword>
<dbReference type="AlphaFoldDB" id="A0A4Q7NU62"/>
<feature type="transmembrane region" description="Helical" evidence="1">
    <location>
        <begin position="12"/>
        <end position="37"/>
    </location>
</feature>
<proteinExistence type="predicted"/>
<comment type="caution">
    <text evidence="2">The sequence shown here is derived from an EMBL/GenBank/DDBJ whole genome shotgun (WGS) entry which is preliminary data.</text>
</comment>
<keyword evidence="1" id="KW-0812">Transmembrane</keyword>
<sequence>MSDYIDFSALGQVLLASVVLGAGLVALFAVGLVGVSAARGETVSSDGSLGVHRGSPLGYVLAAVCFAVVLAGIGLGIWSILAK</sequence>
<reference evidence="2 3" key="1">
    <citation type="submission" date="2019-02" db="EMBL/GenBank/DDBJ databases">
        <title>Genomic Encyclopedia of Type Strains, Phase IV (KMG-IV): sequencing the most valuable type-strain genomes for metagenomic binning, comparative biology and taxonomic classification.</title>
        <authorList>
            <person name="Goeker M."/>
        </authorList>
    </citation>
    <scope>NUCLEOTIDE SEQUENCE [LARGE SCALE GENOMIC DNA]</scope>
    <source>
        <strain evidence="2 3">DSM 45622</strain>
    </source>
</reference>
<evidence type="ECO:0000313" key="3">
    <source>
        <dbReference type="Proteomes" id="UP000293638"/>
    </source>
</evidence>
<evidence type="ECO:0000313" key="2">
    <source>
        <dbReference type="EMBL" id="RZS89942.1"/>
    </source>
</evidence>
<organism evidence="2 3">
    <name type="scientific">Motilibacter rhizosphaerae</name>
    <dbReference type="NCBI Taxonomy" id="598652"/>
    <lineage>
        <taxon>Bacteria</taxon>
        <taxon>Bacillati</taxon>
        <taxon>Actinomycetota</taxon>
        <taxon>Actinomycetes</taxon>
        <taxon>Motilibacterales</taxon>
        <taxon>Motilibacteraceae</taxon>
        <taxon>Motilibacter</taxon>
    </lineage>
</organism>
<protein>
    <submittedName>
        <fullName evidence="2">Uncharacterized protein</fullName>
    </submittedName>
</protein>
<name>A0A4Q7NU62_9ACTN</name>
<dbReference type="RefSeq" id="WP_130492472.1">
    <property type="nucleotide sequence ID" value="NZ_SGXD01000002.1"/>
</dbReference>
<accession>A0A4Q7NU62</accession>
<evidence type="ECO:0000256" key="1">
    <source>
        <dbReference type="SAM" id="Phobius"/>
    </source>
</evidence>
<feature type="transmembrane region" description="Helical" evidence="1">
    <location>
        <begin position="57"/>
        <end position="81"/>
    </location>
</feature>